<organism evidence="8 9">
    <name type="scientific">Paenibacillus lautus</name>
    <name type="common">Bacillus lautus</name>
    <dbReference type="NCBI Taxonomy" id="1401"/>
    <lineage>
        <taxon>Bacteria</taxon>
        <taxon>Bacillati</taxon>
        <taxon>Bacillota</taxon>
        <taxon>Bacilli</taxon>
        <taxon>Bacillales</taxon>
        <taxon>Paenibacillaceae</taxon>
        <taxon>Paenibacillus</taxon>
    </lineage>
</organism>
<comment type="caution">
    <text evidence="8">The sequence shown here is derived from an EMBL/GenBank/DDBJ whole genome shotgun (WGS) entry which is preliminary data.</text>
</comment>
<dbReference type="InterPro" id="IPR051158">
    <property type="entry name" value="Metallophosphoesterase_sf"/>
</dbReference>
<keyword evidence="6" id="KW-0472">Membrane</keyword>
<dbReference type="CDD" id="cd07385">
    <property type="entry name" value="MPP_YkuE_C"/>
    <property type="match status" value="1"/>
</dbReference>
<dbReference type="InterPro" id="IPR006311">
    <property type="entry name" value="TAT_signal"/>
</dbReference>
<accession>A0A1R1AX74</accession>
<feature type="compositionally biased region" description="Polar residues" evidence="5">
    <location>
        <begin position="1"/>
        <end position="11"/>
    </location>
</feature>
<feature type="domain" description="Calcineurin-like phosphoesterase" evidence="7">
    <location>
        <begin position="77"/>
        <end position="237"/>
    </location>
</feature>
<dbReference type="OrthoDB" id="9780884at2"/>
<comment type="cofactor">
    <cofactor evidence="1">
        <name>a divalent metal cation</name>
        <dbReference type="ChEBI" id="CHEBI:60240"/>
    </cofactor>
</comment>
<evidence type="ECO:0000256" key="5">
    <source>
        <dbReference type="SAM" id="MobiDB-lite"/>
    </source>
</evidence>
<dbReference type="PROSITE" id="PS51318">
    <property type="entry name" value="TAT"/>
    <property type="match status" value="1"/>
</dbReference>
<dbReference type="GO" id="GO:0016020">
    <property type="term" value="C:membrane"/>
    <property type="evidence" value="ECO:0007669"/>
    <property type="project" value="GOC"/>
</dbReference>
<evidence type="ECO:0000256" key="3">
    <source>
        <dbReference type="ARBA" id="ARBA00022801"/>
    </source>
</evidence>
<evidence type="ECO:0000256" key="2">
    <source>
        <dbReference type="ARBA" id="ARBA00022723"/>
    </source>
</evidence>
<sequence length="302" mass="33028">MRNPSSSTPHGTVQDGAKRDVMQTKMTRRQFLKIGVSAVVGVGAAGGAYASLWEPHQLDITRRTLALPSLPKAFDGMKVVQFSDLHLGFHTGAKDVARVVQAIQNEKPDMICFTGDMVDGNTEDMRAAIQPFTELKAPLGLFSILGNHDYKDVETLISMEEEAGFQVLRNTAVKLRRDGAVIAVAGLDDAFWGQPDPAAVIQDLPDGMFKLLLMHEPDYADTTAAHSFHLQLSGHSHGGQIRLPWMGEVITPPGAKRYVQGLYTLGSRGMLLYVNRGIGTTQLPFRFLCKPELTVLTLRSMA</sequence>
<proteinExistence type="inferred from homology"/>
<evidence type="ECO:0000259" key="7">
    <source>
        <dbReference type="Pfam" id="PF00149"/>
    </source>
</evidence>
<dbReference type="RefSeq" id="WP_076324813.1">
    <property type="nucleotide sequence ID" value="NZ_MRTF01000008.1"/>
</dbReference>
<dbReference type="PANTHER" id="PTHR31302">
    <property type="entry name" value="TRANSMEMBRANE PROTEIN WITH METALLOPHOSPHOESTERASE DOMAIN-RELATED"/>
    <property type="match status" value="1"/>
</dbReference>
<reference evidence="8 9" key="1">
    <citation type="submission" date="2016-11" db="EMBL/GenBank/DDBJ databases">
        <title>Paenibacillus species isolates.</title>
        <authorList>
            <person name="Beno S.M."/>
        </authorList>
    </citation>
    <scope>NUCLEOTIDE SEQUENCE [LARGE SCALE GENOMIC DNA]</scope>
    <source>
        <strain evidence="8 9">FSL F4-0100</strain>
    </source>
</reference>
<dbReference type="SUPFAM" id="SSF56300">
    <property type="entry name" value="Metallo-dependent phosphatases"/>
    <property type="match status" value="1"/>
</dbReference>
<dbReference type="PANTHER" id="PTHR31302:SF31">
    <property type="entry name" value="PHOSPHODIESTERASE YAEI"/>
    <property type="match status" value="1"/>
</dbReference>
<name>A0A1R1AX74_PAELA</name>
<dbReference type="Pfam" id="PF00149">
    <property type="entry name" value="Metallophos"/>
    <property type="match status" value="1"/>
</dbReference>
<dbReference type="FunFam" id="3.60.21.10:FF:000028">
    <property type="entry name" value="Putative metallophosphoesterase"/>
    <property type="match status" value="1"/>
</dbReference>
<dbReference type="InterPro" id="IPR004843">
    <property type="entry name" value="Calcineurin-like_PHP"/>
</dbReference>
<dbReference type="GO" id="GO:0046872">
    <property type="term" value="F:metal ion binding"/>
    <property type="evidence" value="ECO:0007669"/>
    <property type="project" value="UniProtKB-KW"/>
</dbReference>
<dbReference type="Proteomes" id="UP000187074">
    <property type="component" value="Unassembled WGS sequence"/>
</dbReference>
<feature type="transmembrane region" description="Helical" evidence="6">
    <location>
        <begin position="31"/>
        <end position="53"/>
    </location>
</feature>
<gene>
    <name evidence="8" type="ORF">BK123_23615</name>
</gene>
<keyword evidence="2" id="KW-0479">Metal-binding</keyword>
<dbReference type="AlphaFoldDB" id="A0A1R1AX74"/>
<dbReference type="Gene3D" id="3.60.21.10">
    <property type="match status" value="1"/>
</dbReference>
<dbReference type="GO" id="GO:0009245">
    <property type="term" value="P:lipid A biosynthetic process"/>
    <property type="evidence" value="ECO:0007669"/>
    <property type="project" value="TreeGrafter"/>
</dbReference>
<dbReference type="GO" id="GO:0008758">
    <property type="term" value="F:UDP-2,3-diacylglucosamine hydrolase activity"/>
    <property type="evidence" value="ECO:0007669"/>
    <property type="project" value="TreeGrafter"/>
</dbReference>
<dbReference type="EMBL" id="MRTF01000008">
    <property type="protein sequence ID" value="OME90286.1"/>
    <property type="molecule type" value="Genomic_DNA"/>
</dbReference>
<comment type="similarity">
    <text evidence="4">Belongs to the metallophosphoesterase superfamily.</text>
</comment>
<evidence type="ECO:0000256" key="4">
    <source>
        <dbReference type="ARBA" id="ARBA00061089"/>
    </source>
</evidence>
<keyword evidence="3" id="KW-0378">Hydrolase</keyword>
<dbReference type="InterPro" id="IPR029052">
    <property type="entry name" value="Metallo-depent_PP-like"/>
</dbReference>
<feature type="region of interest" description="Disordered" evidence="5">
    <location>
        <begin position="1"/>
        <end position="20"/>
    </location>
</feature>
<evidence type="ECO:0000313" key="9">
    <source>
        <dbReference type="Proteomes" id="UP000187074"/>
    </source>
</evidence>
<keyword evidence="6" id="KW-1133">Transmembrane helix</keyword>
<evidence type="ECO:0000256" key="1">
    <source>
        <dbReference type="ARBA" id="ARBA00001968"/>
    </source>
</evidence>
<dbReference type="STRING" id="1401.BK123_23615"/>
<protein>
    <submittedName>
        <fullName evidence="8">Phosphoesterase</fullName>
    </submittedName>
</protein>
<keyword evidence="6" id="KW-0812">Transmembrane</keyword>
<evidence type="ECO:0000256" key="6">
    <source>
        <dbReference type="SAM" id="Phobius"/>
    </source>
</evidence>
<evidence type="ECO:0000313" key="8">
    <source>
        <dbReference type="EMBL" id="OME90286.1"/>
    </source>
</evidence>